<evidence type="ECO:0000259" key="4">
    <source>
        <dbReference type="PROSITE" id="PS50004"/>
    </source>
</evidence>
<evidence type="ECO:0000256" key="2">
    <source>
        <dbReference type="ARBA" id="ARBA00022837"/>
    </source>
</evidence>
<accession>A0A0G4FJP8</accession>
<dbReference type="VEuPathDB" id="CryptoDB:Cvel_17234"/>
<name>A0A0G4FJP8_9ALVE</name>
<dbReference type="CDD" id="cd00030">
    <property type="entry name" value="C2"/>
    <property type="match status" value="1"/>
</dbReference>
<evidence type="ECO:0000256" key="1">
    <source>
        <dbReference type="ARBA" id="ARBA00022723"/>
    </source>
</evidence>
<organism evidence="5">
    <name type="scientific">Chromera velia CCMP2878</name>
    <dbReference type="NCBI Taxonomy" id="1169474"/>
    <lineage>
        <taxon>Eukaryota</taxon>
        <taxon>Sar</taxon>
        <taxon>Alveolata</taxon>
        <taxon>Colpodellida</taxon>
        <taxon>Chromeraceae</taxon>
        <taxon>Chromera</taxon>
    </lineage>
</organism>
<dbReference type="GO" id="GO:0016020">
    <property type="term" value="C:membrane"/>
    <property type="evidence" value="ECO:0007669"/>
    <property type="project" value="TreeGrafter"/>
</dbReference>
<evidence type="ECO:0000313" key="5">
    <source>
        <dbReference type="EMBL" id="CEM13492.1"/>
    </source>
</evidence>
<dbReference type="InterPro" id="IPR011022">
    <property type="entry name" value="Arrestin_C-like"/>
</dbReference>
<dbReference type="PANTHER" id="PTHR45911:SF4">
    <property type="entry name" value="MULTIPLE C2 AND TRANSMEMBRANE DOMAIN-CONTAINING PROTEIN"/>
    <property type="match status" value="1"/>
</dbReference>
<feature type="domain" description="C2" evidence="4">
    <location>
        <begin position="397"/>
        <end position="531"/>
    </location>
</feature>
<dbReference type="GO" id="GO:0005509">
    <property type="term" value="F:calcium ion binding"/>
    <property type="evidence" value="ECO:0007669"/>
    <property type="project" value="TreeGrafter"/>
</dbReference>
<dbReference type="SMART" id="SM01017">
    <property type="entry name" value="Arrestin_C"/>
    <property type="match status" value="1"/>
</dbReference>
<dbReference type="SMART" id="SM00239">
    <property type="entry name" value="C2"/>
    <property type="match status" value="1"/>
</dbReference>
<dbReference type="InterPro" id="IPR000008">
    <property type="entry name" value="C2_dom"/>
</dbReference>
<dbReference type="InterPro" id="IPR014752">
    <property type="entry name" value="Arrestin-like_C"/>
</dbReference>
<protein>
    <recommendedName>
        <fullName evidence="4">C2 domain-containing protein</fullName>
    </recommendedName>
</protein>
<gene>
    <name evidence="5" type="ORF">Cvel_17234</name>
</gene>
<dbReference type="Pfam" id="PF00168">
    <property type="entry name" value="C2"/>
    <property type="match status" value="1"/>
</dbReference>
<dbReference type="PANTHER" id="PTHR45911">
    <property type="entry name" value="C2 DOMAIN-CONTAINING PROTEIN"/>
    <property type="match status" value="1"/>
</dbReference>
<proteinExistence type="predicted"/>
<dbReference type="PROSITE" id="PS50004">
    <property type="entry name" value="C2"/>
    <property type="match status" value="1"/>
</dbReference>
<dbReference type="AlphaFoldDB" id="A0A0G4FJP8"/>
<keyword evidence="2" id="KW-0106">Calcium</keyword>
<dbReference type="InterPro" id="IPR035892">
    <property type="entry name" value="C2_domain_sf"/>
</dbReference>
<dbReference type="Gene3D" id="2.60.40.150">
    <property type="entry name" value="C2 domain"/>
    <property type="match status" value="1"/>
</dbReference>
<reference evidence="5" key="1">
    <citation type="submission" date="2014-11" db="EMBL/GenBank/DDBJ databases">
        <authorList>
            <person name="Otto D Thomas"/>
            <person name="Naeem Raeece"/>
        </authorList>
    </citation>
    <scope>NUCLEOTIDE SEQUENCE</scope>
</reference>
<dbReference type="SUPFAM" id="SSF49562">
    <property type="entry name" value="C2 domain (Calcium/lipid-binding domain, CaLB)"/>
    <property type="match status" value="1"/>
</dbReference>
<dbReference type="EMBL" id="CDMZ01000400">
    <property type="protein sequence ID" value="CEM13492.1"/>
    <property type="molecule type" value="Genomic_DNA"/>
</dbReference>
<feature type="region of interest" description="Disordered" evidence="3">
    <location>
        <begin position="1"/>
        <end position="26"/>
    </location>
</feature>
<dbReference type="Gene3D" id="2.60.40.640">
    <property type="match status" value="1"/>
</dbReference>
<evidence type="ECO:0000256" key="3">
    <source>
        <dbReference type="SAM" id="MobiDB-lite"/>
    </source>
</evidence>
<keyword evidence="1" id="KW-0479">Metal-binding</keyword>
<sequence length="562" mass="63684">MEFLSAVVGDGHNWSGPKPKKDKKKKEYHAKAKADFFVNGFDDLDTCQGRGDLRDIEAGSTLNGLLVIRTPQVPSGPVLAKIVFQGRYHMKEAYHWTEKKTRENGETYTVHHTDWKSHDKKWLKAKNKIVVSPLPETFMQDHEGLFIIRYPFTYTIDPRYPDSFRKVIEHSKFGIHYYIKVKAKYPQDNIKVKSNKRPIDIMARRASGEEMTKKIPILSEKHSSLLGLQGSLEAAVTVDGYCFVEGTQALFTAKITNKMTKMLHKGTLKLKEHAIVSELHTNDHNDHERWEMEHRDEPIQQRELWGLEIGPGEEVVRQFSFDLPGKVEPPTCGFKNGHHFCAISHELKFHLEVPQGRDARIEFPVRLVVSPGRYRGSPPFNGMEQAVPAVVPEGYEKRGYAPLPFGPPPELPLGRSSEALMVRLVSCRDLPKMDCTFMGLRGACDPYLSVLLNGLAVQCSKKIDNTVNPDFNDFFTFNLTGMNPSEPIEHFSLTFTAYDYDRASADDKIGHARFDFGRGDLESRASPDQVISVPLTLEHPKKGTLERGTVQIQILGIVSRPF</sequence>
<dbReference type="Pfam" id="PF02752">
    <property type="entry name" value="Arrestin_C"/>
    <property type="match status" value="1"/>
</dbReference>